<sequence>MTGFSGKKHKISMVLTACLLLSACATYPPDGANYDNTRPGSYRGSYYEVQKGDTLYFISYLSGRDVNDLIALNQLAPPYTIYPGQKLFLWKSKYVAPQFGHRVTAQPAPVINKKPPVPPKREIVPYQPAAVVGPVSTAAVASGAAGGSAVVVAAKPPVKSTPPASKSVNQPTPAASNSVTTPAKTVQKSVNKDVDRAPTKEYSQDSKSNKVVTSKAGTSDKAGKTPASVADKVDNWVWPAKGRIISRFSSSDNGNKGIDIAGQRGQDVNATAAGKVVYAGNALRGYGNLVIIKHNDDYLSAYAHNDRVLVREQDTVTAGQKIALMGSSGTNSVRLHFEIRYKGKSVNPLKYLPN</sequence>
<evidence type="ECO:0000256" key="3">
    <source>
        <dbReference type="SAM" id="SignalP"/>
    </source>
</evidence>
<dbReference type="Gene3D" id="3.10.350.10">
    <property type="entry name" value="LysM domain"/>
    <property type="match status" value="1"/>
</dbReference>
<dbReference type="PANTHER" id="PTHR21666:SF263">
    <property type="entry name" value="MUREIN HYDROLASE ACTIVATOR NLPD"/>
    <property type="match status" value="1"/>
</dbReference>
<dbReference type="InterPro" id="IPR011055">
    <property type="entry name" value="Dup_hybrid_motif"/>
</dbReference>
<dbReference type="InterPro" id="IPR036779">
    <property type="entry name" value="LysM_dom_sf"/>
</dbReference>
<dbReference type="InterPro" id="IPR016047">
    <property type="entry name" value="M23ase_b-sheet_dom"/>
</dbReference>
<dbReference type="PATRIC" id="fig|265726.11.peg.2728"/>
<dbReference type="Pfam" id="PF01551">
    <property type="entry name" value="Peptidase_M23"/>
    <property type="match status" value="1"/>
</dbReference>
<feature type="signal peptide" evidence="3">
    <location>
        <begin position="1"/>
        <end position="25"/>
    </location>
</feature>
<gene>
    <name evidence="5" type="ORF">KY46_19635</name>
</gene>
<feature type="region of interest" description="Disordered" evidence="2">
    <location>
        <begin position="157"/>
        <end position="228"/>
    </location>
</feature>
<evidence type="ECO:0000313" key="5">
    <source>
        <dbReference type="EMBL" id="KKC98250.1"/>
    </source>
</evidence>
<organism evidence="5 6">
    <name type="scientific">Photobacterium halotolerans</name>
    <dbReference type="NCBI Taxonomy" id="265726"/>
    <lineage>
        <taxon>Bacteria</taxon>
        <taxon>Pseudomonadati</taxon>
        <taxon>Pseudomonadota</taxon>
        <taxon>Gammaproteobacteria</taxon>
        <taxon>Vibrionales</taxon>
        <taxon>Vibrionaceae</taxon>
        <taxon>Photobacterium</taxon>
    </lineage>
</organism>
<dbReference type="STRING" id="265726.KY46_19635"/>
<name>A0A0F5V7T8_9GAMM</name>
<dbReference type="InterPro" id="IPR018392">
    <property type="entry name" value="LysM"/>
</dbReference>
<feature type="domain" description="LysM" evidence="4">
    <location>
        <begin position="45"/>
        <end position="89"/>
    </location>
</feature>
<comment type="similarity">
    <text evidence="1">Belongs to the E.coli NlpD/Haemophilus LppB family.</text>
</comment>
<dbReference type="SUPFAM" id="SSF54106">
    <property type="entry name" value="LysM domain"/>
    <property type="match status" value="1"/>
</dbReference>
<dbReference type="PANTHER" id="PTHR21666">
    <property type="entry name" value="PEPTIDASE-RELATED"/>
    <property type="match status" value="1"/>
</dbReference>
<dbReference type="SMART" id="SM00257">
    <property type="entry name" value="LysM"/>
    <property type="match status" value="1"/>
</dbReference>
<keyword evidence="6" id="KW-1185">Reference proteome</keyword>
<proteinExistence type="inferred from homology"/>
<dbReference type="PROSITE" id="PS51257">
    <property type="entry name" value="PROKAR_LIPOPROTEIN"/>
    <property type="match status" value="1"/>
</dbReference>
<dbReference type="CDD" id="cd00118">
    <property type="entry name" value="LysM"/>
    <property type="match status" value="1"/>
</dbReference>
<dbReference type="PROSITE" id="PS51782">
    <property type="entry name" value="LYSM"/>
    <property type="match status" value="1"/>
</dbReference>
<evidence type="ECO:0000256" key="2">
    <source>
        <dbReference type="SAM" id="MobiDB-lite"/>
    </source>
</evidence>
<evidence type="ECO:0000256" key="1">
    <source>
        <dbReference type="ARBA" id="ARBA00038420"/>
    </source>
</evidence>
<dbReference type="OrthoDB" id="9795421at2"/>
<dbReference type="CDD" id="cd12797">
    <property type="entry name" value="M23_peptidase"/>
    <property type="match status" value="1"/>
</dbReference>
<feature type="chain" id="PRO_5002495753" description="LysM domain-containing protein" evidence="3">
    <location>
        <begin position="26"/>
        <end position="354"/>
    </location>
</feature>
<dbReference type="SUPFAM" id="SSF51261">
    <property type="entry name" value="Duplicated hybrid motif"/>
    <property type="match status" value="1"/>
</dbReference>
<comment type="caution">
    <text evidence="5">The sequence shown here is derived from an EMBL/GenBank/DDBJ whole genome shotgun (WGS) entry which is preliminary data.</text>
</comment>
<accession>A0A0F5V7T8</accession>
<dbReference type="EMBL" id="JWYV01000023">
    <property type="protein sequence ID" value="KKC98250.1"/>
    <property type="molecule type" value="Genomic_DNA"/>
</dbReference>
<dbReference type="GO" id="GO:0004222">
    <property type="term" value="F:metalloendopeptidase activity"/>
    <property type="evidence" value="ECO:0007669"/>
    <property type="project" value="TreeGrafter"/>
</dbReference>
<reference evidence="5 6" key="1">
    <citation type="submission" date="2014-12" db="EMBL/GenBank/DDBJ databases">
        <title>Mercury Reductase activity and rhizosphere competence traits in the genome of root associated Photobacterium halotolerans MELD1.</title>
        <authorList>
            <person name="Mathew D.C."/>
            <person name="Huang C.-C."/>
        </authorList>
    </citation>
    <scope>NUCLEOTIDE SEQUENCE [LARGE SCALE GENOMIC DNA]</scope>
    <source>
        <strain evidence="5 6">MELD1</strain>
    </source>
</reference>
<evidence type="ECO:0000259" key="4">
    <source>
        <dbReference type="PROSITE" id="PS51782"/>
    </source>
</evidence>
<protein>
    <recommendedName>
        <fullName evidence="4">LysM domain-containing protein</fullName>
    </recommendedName>
</protein>
<feature type="compositionally biased region" description="Low complexity" evidence="2">
    <location>
        <begin position="157"/>
        <end position="168"/>
    </location>
</feature>
<feature type="compositionally biased region" description="Basic and acidic residues" evidence="2">
    <location>
        <begin position="190"/>
        <end position="208"/>
    </location>
</feature>
<evidence type="ECO:0000313" key="6">
    <source>
        <dbReference type="Proteomes" id="UP000033633"/>
    </source>
</evidence>
<dbReference type="GO" id="GO:0009279">
    <property type="term" value="C:cell outer membrane"/>
    <property type="evidence" value="ECO:0007669"/>
    <property type="project" value="TreeGrafter"/>
</dbReference>
<dbReference type="Proteomes" id="UP000033633">
    <property type="component" value="Unassembled WGS sequence"/>
</dbReference>
<dbReference type="Pfam" id="PF01476">
    <property type="entry name" value="LysM"/>
    <property type="match status" value="1"/>
</dbReference>
<dbReference type="GO" id="GO:0032153">
    <property type="term" value="C:cell division site"/>
    <property type="evidence" value="ECO:0007669"/>
    <property type="project" value="TreeGrafter"/>
</dbReference>
<dbReference type="InterPro" id="IPR050570">
    <property type="entry name" value="Cell_wall_metabolism_enzyme"/>
</dbReference>
<dbReference type="Gene3D" id="2.70.70.10">
    <property type="entry name" value="Glucose Permease (Domain IIA)"/>
    <property type="match status" value="1"/>
</dbReference>
<keyword evidence="3" id="KW-0732">Signal</keyword>
<feature type="compositionally biased region" description="Polar residues" evidence="2">
    <location>
        <begin position="169"/>
        <end position="189"/>
    </location>
</feature>
<dbReference type="RefSeq" id="WP_046222293.1">
    <property type="nucleotide sequence ID" value="NZ_JWYV01000023.1"/>
</dbReference>
<dbReference type="AlphaFoldDB" id="A0A0F5V7T8"/>